<feature type="compositionally biased region" description="Low complexity" evidence="1">
    <location>
        <begin position="12"/>
        <end position="33"/>
    </location>
</feature>
<dbReference type="STRING" id="145388.A0A0D2JV00"/>
<reference evidence="2 3" key="1">
    <citation type="journal article" date="2013" name="BMC Genomics">
        <title>Reconstruction of the lipid metabolism for the microalga Monoraphidium neglectum from its genome sequence reveals characteristics suitable for biofuel production.</title>
        <authorList>
            <person name="Bogen C."/>
            <person name="Al-Dilaimi A."/>
            <person name="Albersmeier A."/>
            <person name="Wichmann J."/>
            <person name="Grundmann M."/>
            <person name="Rupp O."/>
            <person name="Lauersen K.J."/>
            <person name="Blifernez-Klassen O."/>
            <person name="Kalinowski J."/>
            <person name="Goesmann A."/>
            <person name="Mussgnug J.H."/>
            <person name="Kruse O."/>
        </authorList>
    </citation>
    <scope>NUCLEOTIDE SEQUENCE [LARGE SCALE GENOMIC DNA]</scope>
    <source>
        <strain evidence="2 3">SAG 48.87</strain>
    </source>
</reference>
<dbReference type="PANTHER" id="PTHR47108">
    <property type="entry name" value="5-AMINO-6-(5-PHOSPHO-D-RIBITYLAMINO)URACIL PHOSPHATASE, CHLOROPLASTIC"/>
    <property type="match status" value="1"/>
</dbReference>
<feature type="compositionally biased region" description="Low complexity" evidence="1">
    <location>
        <begin position="350"/>
        <end position="360"/>
    </location>
</feature>
<feature type="region of interest" description="Disordered" evidence="1">
    <location>
        <begin position="321"/>
        <end position="372"/>
    </location>
</feature>
<dbReference type="InterPro" id="IPR036412">
    <property type="entry name" value="HAD-like_sf"/>
</dbReference>
<feature type="compositionally biased region" description="Basic and acidic residues" evidence="1">
    <location>
        <begin position="1"/>
        <end position="11"/>
    </location>
</feature>
<dbReference type="OrthoDB" id="40579at2759"/>
<dbReference type="PANTHER" id="PTHR47108:SF1">
    <property type="entry name" value="5-AMINO-6-(5-PHOSPHO-D-RIBITYLAMINO)URACIL PHOSPHATASE, CHLOROPLASTIC"/>
    <property type="match status" value="1"/>
</dbReference>
<dbReference type="KEGG" id="mng:MNEG_5312"/>
<evidence type="ECO:0000313" key="2">
    <source>
        <dbReference type="EMBL" id="KIZ02643.1"/>
    </source>
</evidence>
<accession>A0A0D2JV00</accession>
<dbReference type="AlphaFoldDB" id="A0A0D2JV00"/>
<dbReference type="InterPro" id="IPR023214">
    <property type="entry name" value="HAD_sf"/>
</dbReference>
<dbReference type="InterPro" id="IPR023198">
    <property type="entry name" value="PGP-like_dom2"/>
</dbReference>
<dbReference type="Pfam" id="PF13419">
    <property type="entry name" value="HAD_2"/>
    <property type="match status" value="1"/>
</dbReference>
<dbReference type="GeneID" id="25738189"/>
<proteinExistence type="predicted"/>
<evidence type="ECO:0008006" key="4">
    <source>
        <dbReference type="Google" id="ProtNLM"/>
    </source>
</evidence>
<dbReference type="EMBL" id="KK101003">
    <property type="protein sequence ID" value="KIZ02643.1"/>
    <property type="molecule type" value="Genomic_DNA"/>
</dbReference>
<feature type="compositionally biased region" description="Gly residues" evidence="1">
    <location>
        <begin position="336"/>
        <end position="349"/>
    </location>
</feature>
<organism evidence="2 3">
    <name type="scientific">Monoraphidium neglectum</name>
    <dbReference type="NCBI Taxonomy" id="145388"/>
    <lineage>
        <taxon>Eukaryota</taxon>
        <taxon>Viridiplantae</taxon>
        <taxon>Chlorophyta</taxon>
        <taxon>core chlorophytes</taxon>
        <taxon>Chlorophyceae</taxon>
        <taxon>CS clade</taxon>
        <taxon>Sphaeropleales</taxon>
        <taxon>Selenastraceae</taxon>
        <taxon>Monoraphidium</taxon>
    </lineage>
</organism>
<dbReference type="InterPro" id="IPR041492">
    <property type="entry name" value="HAD_2"/>
</dbReference>
<dbReference type="SUPFAM" id="SSF56784">
    <property type="entry name" value="HAD-like"/>
    <property type="match status" value="1"/>
</dbReference>
<dbReference type="Gene3D" id="1.10.150.240">
    <property type="entry name" value="Putative phosphatase, domain 2"/>
    <property type="match status" value="1"/>
</dbReference>
<feature type="region of interest" description="Disordered" evidence="1">
    <location>
        <begin position="1"/>
        <end position="36"/>
    </location>
</feature>
<name>A0A0D2JV00_9CHLO</name>
<dbReference type="CDD" id="cd07505">
    <property type="entry name" value="HAD_BPGM-like"/>
    <property type="match status" value="1"/>
</dbReference>
<evidence type="ECO:0000313" key="3">
    <source>
        <dbReference type="Proteomes" id="UP000054498"/>
    </source>
</evidence>
<dbReference type="Gene3D" id="3.40.50.1000">
    <property type="entry name" value="HAD superfamily/HAD-like"/>
    <property type="match status" value="1"/>
</dbReference>
<sequence>MMAAPRPRELAARPAPRPAAAPARAAPASSSPPRGRRVVARYSVPAFILERQNEAEEALPLPQRVESAADDPLLHNPLQRMERLGTGWFGVIADYEGVVVDSTLEVHKEAWRRVAAEMDLPAPLGSTLARIKGVRDDLVVMQLLTWTRNPSAAASIAARKEELYDEIMSGNAPAEAPGVRAFLETLHNVKIPVALASSLSERRVRPALDRLNLARSFAAVVTAEDNASPDLEPSYLSASHQIQRPPLRCVVVGDSNRSVEAAHELGMKSVVVTGGQPAWNFGGADLVVRNLGQLSVVNLKNLFGQEDLVEPSVPWEEIKKQQEEDYEAQLSSASSGGFGFARGGGGGSSSGSYSSDQSSGAVWDPDAEEEGAGLAGMSWDREPALAASAGARAGGGGAAWREQGAAAAADEGEEEFDVILPPKGSAFWDLQR</sequence>
<dbReference type="Proteomes" id="UP000054498">
    <property type="component" value="Unassembled WGS sequence"/>
</dbReference>
<protein>
    <recommendedName>
        <fullName evidence="4">Phosphoglycolate phosphatase</fullName>
    </recommendedName>
</protein>
<dbReference type="RefSeq" id="XP_013901662.1">
    <property type="nucleotide sequence ID" value="XM_014046208.1"/>
</dbReference>
<gene>
    <name evidence="2" type="ORF">MNEG_5312</name>
</gene>
<evidence type="ECO:0000256" key="1">
    <source>
        <dbReference type="SAM" id="MobiDB-lite"/>
    </source>
</evidence>
<keyword evidence="3" id="KW-1185">Reference proteome</keyword>